<feature type="compositionally biased region" description="Polar residues" evidence="1">
    <location>
        <begin position="299"/>
        <end position="323"/>
    </location>
</feature>
<keyword evidence="2" id="KW-1133">Transmembrane helix</keyword>
<accession>I4EIW2</accession>
<feature type="transmembrane region" description="Helical" evidence="2">
    <location>
        <begin position="48"/>
        <end position="65"/>
    </location>
</feature>
<reference evidence="3 4" key="1">
    <citation type="journal article" date="2012" name="ISME J.">
        <title>Nitrification expanded: discovery, physiology and genomics of a nitrite-oxidizing bacterium from the phylum Chloroflexi.</title>
        <authorList>
            <person name="Sorokin D.Y."/>
            <person name="Lucker S."/>
            <person name="Vejmelkova D."/>
            <person name="Kostrikina N.A."/>
            <person name="Kleerebezem R."/>
            <person name="Rijpstra W.I."/>
            <person name="Damste J.S."/>
            <person name="Le Paslier D."/>
            <person name="Muyzer G."/>
            <person name="Wagner M."/>
            <person name="van Loosdrecht M.C."/>
            <person name="Daims H."/>
        </authorList>
    </citation>
    <scope>NUCLEOTIDE SEQUENCE [LARGE SCALE GENOMIC DNA]</scope>
    <source>
        <strain evidence="4">none</strain>
    </source>
</reference>
<keyword evidence="4" id="KW-1185">Reference proteome</keyword>
<keyword evidence="3" id="KW-0808">Transferase</keyword>
<comment type="caution">
    <text evidence="3">The sequence shown here is derived from an EMBL/GenBank/DDBJ whole genome shotgun (WGS) entry which is preliminary data.</text>
</comment>
<evidence type="ECO:0000256" key="1">
    <source>
        <dbReference type="SAM" id="MobiDB-lite"/>
    </source>
</evidence>
<keyword evidence="2" id="KW-0812">Transmembrane</keyword>
<dbReference type="GO" id="GO:0009103">
    <property type="term" value="P:lipopolysaccharide biosynthetic process"/>
    <property type="evidence" value="ECO:0007669"/>
    <property type="project" value="TreeGrafter"/>
</dbReference>
<feature type="transmembrane region" description="Helical" evidence="2">
    <location>
        <begin position="233"/>
        <end position="254"/>
    </location>
</feature>
<name>I4EIW2_9BACT</name>
<dbReference type="SUPFAM" id="SSF52266">
    <property type="entry name" value="SGNH hydrolase"/>
    <property type="match status" value="1"/>
</dbReference>
<dbReference type="AlphaFoldDB" id="I4EIW2"/>
<sequence length="479" mass="51162">MLRLRRRGMLIATLAGAVVSTLLMAILFQPNVDPSRVYYGTDTRAAELLAGAALAFVWEPAWLRGSPGGPVARLIGWLSQATRAPLLLDAVGIAALGALIWFFHWFGEYQPFLYQGGFALVALTTVLLIAVVVHPRARLVPRLLSPGVMRWIGTRSYSMYLWHWPVFAVTRPQLDVSIQGIWLLALRLILTALLAEASYRWVETPFRRGAAGRAWKSFREAQGAHRRQLRIRWAGAAGTGASLMVVLGVAVVGAQQPAPPSYLSSLSSVHATAVGGGSTGPGVPAASSPQPSASGETQGGPQSAAPSQTPASTRPTDPQSSGAVTAIGDSVMAGAAGVLQQEISTLNIDAEIGMQPAKAIDLLRARRDAGQLGQVVVVHVGNNGVFTSAQFDEMMQVLSGVPTVLFVNVKVPRPWEGPNNDVLAGGVSRYSNAKLLDWRRESENRPDLFWDDGIHLRPEGQQLYADLIAGQVQTAKAAP</sequence>
<keyword evidence="3" id="KW-0012">Acyltransferase</keyword>
<gene>
    <name evidence="3" type="ORF">NITHO_3680001</name>
</gene>
<evidence type="ECO:0000256" key="2">
    <source>
        <dbReference type="SAM" id="Phobius"/>
    </source>
</evidence>
<keyword evidence="2" id="KW-0472">Membrane</keyword>
<dbReference type="GO" id="GO:0016020">
    <property type="term" value="C:membrane"/>
    <property type="evidence" value="ECO:0007669"/>
    <property type="project" value="TreeGrafter"/>
</dbReference>
<feature type="transmembrane region" description="Helical" evidence="2">
    <location>
        <begin position="9"/>
        <end position="28"/>
    </location>
</feature>
<dbReference type="InterPro" id="IPR050879">
    <property type="entry name" value="Acyltransferase_3"/>
</dbReference>
<feature type="region of interest" description="Disordered" evidence="1">
    <location>
        <begin position="273"/>
        <end position="324"/>
    </location>
</feature>
<proteinExistence type="predicted"/>
<feature type="transmembrane region" description="Helical" evidence="2">
    <location>
        <begin position="86"/>
        <end position="106"/>
    </location>
</feature>
<dbReference type="PANTHER" id="PTHR23028">
    <property type="entry name" value="ACETYLTRANSFERASE"/>
    <property type="match status" value="1"/>
</dbReference>
<feature type="compositionally biased region" description="Low complexity" evidence="1">
    <location>
        <begin position="281"/>
        <end position="295"/>
    </location>
</feature>
<evidence type="ECO:0000313" key="3">
    <source>
        <dbReference type="EMBL" id="CCF84624.1"/>
    </source>
</evidence>
<organism evidence="3 4">
    <name type="scientific">Nitrolancea hollandica Lb</name>
    <dbReference type="NCBI Taxonomy" id="1129897"/>
    <lineage>
        <taxon>Bacteria</taxon>
        <taxon>Pseudomonadati</taxon>
        <taxon>Thermomicrobiota</taxon>
        <taxon>Thermomicrobia</taxon>
        <taxon>Sphaerobacterales</taxon>
        <taxon>Sphaerobacterineae</taxon>
        <taxon>Sphaerobacteraceae</taxon>
        <taxon>Nitrolancea</taxon>
    </lineage>
</organism>
<protein>
    <submittedName>
        <fullName evidence="3">Acyltransferase 3</fullName>
    </submittedName>
</protein>
<feature type="transmembrane region" description="Helical" evidence="2">
    <location>
        <begin position="112"/>
        <end position="133"/>
    </location>
</feature>
<dbReference type="EMBL" id="CAGS01000299">
    <property type="protein sequence ID" value="CCF84624.1"/>
    <property type="molecule type" value="Genomic_DNA"/>
</dbReference>
<evidence type="ECO:0000313" key="4">
    <source>
        <dbReference type="Proteomes" id="UP000004221"/>
    </source>
</evidence>
<dbReference type="Proteomes" id="UP000004221">
    <property type="component" value="Unassembled WGS sequence"/>
</dbReference>
<dbReference type="PANTHER" id="PTHR23028:SF53">
    <property type="entry name" value="ACYL_TRANSF_3 DOMAIN-CONTAINING PROTEIN"/>
    <property type="match status" value="1"/>
</dbReference>
<dbReference type="GO" id="GO:0016746">
    <property type="term" value="F:acyltransferase activity"/>
    <property type="evidence" value="ECO:0007669"/>
    <property type="project" value="UniProtKB-KW"/>
</dbReference>